<evidence type="ECO:0000256" key="2">
    <source>
        <dbReference type="ARBA" id="ARBA00022490"/>
    </source>
</evidence>
<keyword evidence="8 9" id="KW-0865">Zymogen</keyword>
<gene>
    <name evidence="9" type="primary">psmB</name>
    <name evidence="11" type="ORF">IC006_1242</name>
    <name evidence="12" type="ORF">IC007_1217</name>
</gene>
<evidence type="ECO:0000256" key="3">
    <source>
        <dbReference type="ARBA" id="ARBA00022670"/>
    </source>
</evidence>
<dbReference type="PRINTS" id="PR00141">
    <property type="entry name" value="PROTEASOME"/>
</dbReference>
<evidence type="ECO:0000313" key="12">
    <source>
        <dbReference type="EMBL" id="BBG26699.1"/>
    </source>
</evidence>
<dbReference type="PANTHER" id="PTHR32194:SF0">
    <property type="entry name" value="ATP-DEPENDENT PROTEASE SUBUNIT HSLV"/>
    <property type="match status" value="1"/>
</dbReference>
<evidence type="ECO:0000256" key="6">
    <source>
        <dbReference type="ARBA" id="ARBA00022813"/>
    </source>
</evidence>
<dbReference type="EMBL" id="AP018929">
    <property type="protein sequence ID" value="BBG23944.1"/>
    <property type="molecule type" value="Genomic_DNA"/>
</dbReference>
<keyword evidence="4 9" id="KW-0888">Threonine protease</keyword>
<evidence type="ECO:0000256" key="10">
    <source>
        <dbReference type="PIRSR" id="PIRSR600243-1"/>
    </source>
</evidence>
<dbReference type="PROSITE" id="PS00854">
    <property type="entry name" value="PROTEASOME_BETA_1"/>
    <property type="match status" value="1"/>
</dbReference>
<comment type="subcellular location">
    <subcellularLocation>
        <location evidence="9">Cytoplasm</location>
    </subcellularLocation>
</comment>
<dbReference type="KEGG" id="step:IC006_1242"/>
<dbReference type="NCBIfam" id="TIGR03634">
    <property type="entry name" value="arc_protsome_B"/>
    <property type="match status" value="1"/>
</dbReference>
<dbReference type="PROSITE" id="PS51476">
    <property type="entry name" value="PROTEASOME_BETA_2"/>
    <property type="match status" value="1"/>
</dbReference>
<dbReference type="InterPro" id="IPR000243">
    <property type="entry name" value="Pept_T1A_subB"/>
</dbReference>
<proteinExistence type="inferred from homology"/>
<keyword evidence="2 9" id="KW-0963">Cytoplasm</keyword>
<feature type="active site" description="Nucleophile" evidence="9 10">
    <location>
        <position position="21"/>
    </location>
</feature>
<dbReference type="Pfam" id="PF00227">
    <property type="entry name" value="Proteasome"/>
    <property type="match status" value="1"/>
</dbReference>
<evidence type="ECO:0000256" key="5">
    <source>
        <dbReference type="ARBA" id="ARBA00022801"/>
    </source>
</evidence>
<evidence type="ECO:0000256" key="1">
    <source>
        <dbReference type="ARBA" id="ARBA00001198"/>
    </source>
</evidence>
<keyword evidence="3 9" id="KW-0645">Protease</keyword>
<evidence type="ECO:0000313" key="11">
    <source>
        <dbReference type="EMBL" id="BBG23944.1"/>
    </source>
</evidence>
<name>A0A510E2I9_9CREN</name>
<organism evidence="12 14">
    <name type="scientific">Sulfuracidifex tepidarius</name>
    <dbReference type="NCBI Taxonomy" id="1294262"/>
    <lineage>
        <taxon>Archaea</taxon>
        <taxon>Thermoproteota</taxon>
        <taxon>Thermoprotei</taxon>
        <taxon>Sulfolobales</taxon>
        <taxon>Sulfolobaceae</taxon>
        <taxon>Sulfuracidifex</taxon>
    </lineage>
</organism>
<dbReference type="InterPro" id="IPR029055">
    <property type="entry name" value="Ntn_hydrolases_N"/>
</dbReference>
<dbReference type="InterPro" id="IPR016050">
    <property type="entry name" value="Proteasome_bsu_CS"/>
</dbReference>
<evidence type="ECO:0000313" key="13">
    <source>
        <dbReference type="Proteomes" id="UP000322983"/>
    </source>
</evidence>
<accession>A0A510E2I9</accession>
<evidence type="ECO:0000256" key="4">
    <source>
        <dbReference type="ARBA" id="ARBA00022698"/>
    </source>
</evidence>
<dbReference type="InterPro" id="IPR023333">
    <property type="entry name" value="Proteasome_suB-type"/>
</dbReference>
<evidence type="ECO:0000256" key="9">
    <source>
        <dbReference type="HAMAP-Rule" id="MF_02113"/>
    </source>
</evidence>
<feature type="propeptide" id="PRO_5044509798" description="Removed in mature form; by autocatalysis" evidence="9">
    <location>
        <begin position="1"/>
        <end position="20"/>
    </location>
</feature>
<dbReference type="Proteomes" id="UP000322983">
    <property type="component" value="Chromosome"/>
</dbReference>
<dbReference type="GO" id="GO:0010498">
    <property type="term" value="P:proteasomal protein catabolic process"/>
    <property type="evidence" value="ECO:0007669"/>
    <property type="project" value="UniProtKB-UniRule"/>
</dbReference>
<keyword evidence="13" id="KW-1185">Reference proteome</keyword>
<dbReference type="STRING" id="1294262.GCA_001316085_01203"/>
<comment type="catalytic activity">
    <reaction evidence="1 9">
        <text>Cleavage of peptide bonds with very broad specificity.</text>
        <dbReference type="EC" id="3.4.25.1"/>
    </reaction>
</comment>
<comment type="subunit">
    <text evidence="9">The 20S proteasome core is composed of 14 alpha and 14 beta subunits that assemble into four stacked heptameric rings, resulting in a barrel-shaped structure. The two inner rings, each composed of seven catalytic beta subunits, are sandwiched by two outer rings, each composed of seven alpha subunits. The catalytic chamber with the active sites is on the inside of the barrel. Has a gated structure, the ends of the cylinder being occluded by the N-termini of the alpha-subunits. Is capped at one or both ends by the proteasome regulatory ATPase, PAN.</text>
</comment>
<dbReference type="AlphaFoldDB" id="A0A510E2I9"/>
<dbReference type="PANTHER" id="PTHR32194">
    <property type="entry name" value="METALLOPROTEASE TLDD"/>
    <property type="match status" value="1"/>
</dbReference>
<evidence type="ECO:0000313" key="14">
    <source>
        <dbReference type="Proteomes" id="UP000325030"/>
    </source>
</evidence>
<evidence type="ECO:0000256" key="7">
    <source>
        <dbReference type="ARBA" id="ARBA00022942"/>
    </source>
</evidence>
<evidence type="ECO:0000256" key="8">
    <source>
        <dbReference type="ARBA" id="ARBA00023145"/>
    </source>
</evidence>
<dbReference type="GeneID" id="41717561"/>
<keyword evidence="5 9" id="KW-0378">Hydrolase</keyword>
<keyword evidence="6 9" id="KW-0068">Autocatalytic cleavage</keyword>
<dbReference type="SUPFAM" id="SSF56235">
    <property type="entry name" value="N-terminal nucleophile aminohydrolases (Ntn hydrolases)"/>
    <property type="match status" value="1"/>
</dbReference>
<dbReference type="GO" id="GO:0019774">
    <property type="term" value="C:proteasome core complex, beta-subunit complex"/>
    <property type="evidence" value="ECO:0007669"/>
    <property type="project" value="UniProtKB-UniRule"/>
</dbReference>
<sequence length="219" mass="23939">MTRCIYNLSEVNLKDKILKGTTTVGLKVRDGVVLAADRRASAGVYVAHKFVRKVLYVTDTIGVTTAGSVADIQFVYNILKNIYNYNRISGSGPITVKGLAMYLGTMLSRNKYFPYVVQILLGGYDSNGSSLYNLDYIGDVTEERYTATGSGSPVAVGVLEDGYREDLSLDEAADLARRAVFSAIKRDSFTGTGVIVTKLSKSGHEEREFYIKKGITEGQ</sequence>
<dbReference type="Gene3D" id="3.60.20.10">
    <property type="entry name" value="Glutamine Phosphoribosylpyrophosphate, subunit 1, domain 1"/>
    <property type="match status" value="1"/>
</dbReference>
<comment type="similarity">
    <text evidence="9">Belongs to the peptidase T1B family.</text>
</comment>
<dbReference type="OrthoDB" id="6330at2157"/>
<reference evidence="12 13" key="2">
    <citation type="journal article" date="2020" name="Int. J. Syst. Evol. Microbiol.">
        <title>Sulfuracidifex tepidarius gen. nov., sp. nov. and transfer of Sulfolobus metallicus Huber and Stetter 1992 to the genus Sulfuracidifex as Sulfuracidifex metallicus comb. nov.</title>
        <authorList>
            <person name="Itoh T."/>
            <person name="Miura T."/>
            <person name="Sakai H.D."/>
            <person name="Kato S."/>
            <person name="Ohkuma M."/>
            <person name="Takashina T."/>
        </authorList>
    </citation>
    <scope>NUCLEOTIDE SEQUENCE</scope>
    <source>
        <strain evidence="11 13">IC-006</strain>
        <strain evidence="12">IC-007</strain>
    </source>
</reference>
<dbReference type="Proteomes" id="UP000325030">
    <property type="component" value="Chromosome"/>
</dbReference>
<dbReference type="InterPro" id="IPR001353">
    <property type="entry name" value="Proteasome_sua/b"/>
</dbReference>
<dbReference type="InterPro" id="IPR019983">
    <property type="entry name" value="Pept_T1A_Psome_bsu_arc"/>
</dbReference>
<reference evidence="14" key="1">
    <citation type="submission" date="2018-09" db="EMBL/GenBank/DDBJ databases">
        <title>Complete Genome Sequencing of Sulfolobus sp. JCM 16834.</title>
        <authorList>
            <person name="Kato S."/>
            <person name="Itoh T."/>
            <person name="Ohkuma M."/>
        </authorList>
    </citation>
    <scope>NUCLEOTIDE SEQUENCE [LARGE SCALE GENOMIC DNA]</scope>
    <source>
        <strain evidence="14">IC-007</strain>
    </source>
</reference>
<dbReference type="EMBL" id="AP018930">
    <property type="protein sequence ID" value="BBG26699.1"/>
    <property type="molecule type" value="Genomic_DNA"/>
</dbReference>
<dbReference type="RefSeq" id="WP_054845610.1">
    <property type="nucleotide sequence ID" value="NZ_AP018929.1"/>
</dbReference>
<feature type="chain" id="PRO_5044509797" description="Proteasome subunit beta" evidence="9">
    <location>
        <begin position="21"/>
        <end position="219"/>
    </location>
</feature>
<accession>A0A510DUV4</accession>
<comment type="activity regulation">
    <text evidence="9">The formation of the proteasomal ATPase PAN-20S proteasome complex, via the docking of the C-termini of PAN into the intersubunit pockets in the alpha-rings, triggers opening of the gate for substrate entry. Interconversion between the open-gate and close-gate conformations leads to a dynamic regulation of the 20S proteasome proteolysis activity.</text>
</comment>
<dbReference type="EC" id="3.4.25.1" evidence="9"/>
<dbReference type="GO" id="GO:0004298">
    <property type="term" value="F:threonine-type endopeptidase activity"/>
    <property type="evidence" value="ECO:0007669"/>
    <property type="project" value="UniProtKB-UniRule"/>
</dbReference>
<dbReference type="HAMAP" id="MF_02113_A">
    <property type="entry name" value="Proteasome_B_A"/>
    <property type="match status" value="1"/>
</dbReference>
<dbReference type="GO" id="GO:0005737">
    <property type="term" value="C:cytoplasm"/>
    <property type="evidence" value="ECO:0007669"/>
    <property type="project" value="UniProtKB-SubCell"/>
</dbReference>
<keyword evidence="7 9" id="KW-0647">Proteasome</keyword>
<comment type="function">
    <text evidence="9">Component of the proteasome core, a large protease complex with broad specificity involved in protein degradation.</text>
</comment>
<protein>
    <recommendedName>
        <fullName evidence="9">Proteasome subunit beta</fullName>
        <ecNumber evidence="9">3.4.25.1</ecNumber>
    </recommendedName>
    <alternativeName>
        <fullName evidence="9">20S proteasome beta subunit</fullName>
    </alternativeName>
    <alternativeName>
        <fullName evidence="9">Proteasome core protein PsmB</fullName>
    </alternativeName>
</protein>